<comment type="caution">
    <text evidence="2">The sequence shown here is derived from an EMBL/GenBank/DDBJ whole genome shotgun (WGS) entry which is preliminary data.</text>
</comment>
<dbReference type="OrthoDB" id="9148298at2"/>
<dbReference type="InterPro" id="IPR058334">
    <property type="entry name" value="DUF8021"/>
</dbReference>
<sequence length="299" mass="34006">MTIRNAAPAAYTREELYKTLDVYLDALRRRDPSAVPWADVVRNTEDNVAMDVGDGLWGTITGLGDYQLRFADVKTGQVGYFGAVEETNETSAFSLRLKIDRDGRVSEVETLVVRISFSGLGIFANKRFWDKPVLNETVPSEHRVKRERMISIADGYFDTLQLNDGEIFTKFHPDCNRVENGVQTTNNPEFAKEVNYPIAALGCEAQFKRGQYLYDDELRARRFPLVDEELGLVLASGFIDHAGRLGDYELTDGTKVVSPFRRPHSFYLLELFKIEDGAIRQIEANFITVPYKMPSPWDR</sequence>
<name>A0A2S7K273_9PROT</name>
<dbReference type="RefSeq" id="WP_104831798.1">
    <property type="nucleotide sequence ID" value="NZ_PJCH01000015.1"/>
</dbReference>
<dbReference type="Proteomes" id="UP000239504">
    <property type="component" value="Unassembled WGS sequence"/>
</dbReference>
<feature type="domain" description="DUF8021" evidence="1">
    <location>
        <begin position="143"/>
        <end position="286"/>
    </location>
</feature>
<protein>
    <recommendedName>
        <fullName evidence="1">DUF8021 domain-containing protein</fullName>
    </recommendedName>
</protein>
<proteinExistence type="predicted"/>
<evidence type="ECO:0000313" key="2">
    <source>
        <dbReference type="EMBL" id="PQA86586.1"/>
    </source>
</evidence>
<evidence type="ECO:0000259" key="1">
    <source>
        <dbReference type="Pfam" id="PF26061"/>
    </source>
</evidence>
<dbReference type="AlphaFoldDB" id="A0A2S7K273"/>
<evidence type="ECO:0000313" key="3">
    <source>
        <dbReference type="Proteomes" id="UP000239504"/>
    </source>
</evidence>
<dbReference type="Pfam" id="PF26061">
    <property type="entry name" value="DUF8021"/>
    <property type="match status" value="1"/>
</dbReference>
<organism evidence="2 3">
    <name type="scientific">Hyphococcus luteus</name>
    <dbReference type="NCBI Taxonomy" id="2058213"/>
    <lineage>
        <taxon>Bacteria</taxon>
        <taxon>Pseudomonadati</taxon>
        <taxon>Pseudomonadota</taxon>
        <taxon>Alphaproteobacteria</taxon>
        <taxon>Parvularculales</taxon>
        <taxon>Parvularculaceae</taxon>
        <taxon>Hyphococcus</taxon>
    </lineage>
</organism>
<dbReference type="EMBL" id="PJCH01000015">
    <property type="protein sequence ID" value="PQA86586.1"/>
    <property type="molecule type" value="Genomic_DNA"/>
</dbReference>
<accession>A0A2S7K273</accession>
<keyword evidence="3" id="KW-1185">Reference proteome</keyword>
<reference evidence="2 3" key="1">
    <citation type="submission" date="2017-12" db="EMBL/GenBank/DDBJ databases">
        <authorList>
            <person name="Hurst M.R.H."/>
        </authorList>
    </citation>
    <scope>NUCLEOTIDE SEQUENCE [LARGE SCALE GENOMIC DNA]</scope>
    <source>
        <strain evidence="2 3">SY-3-19</strain>
    </source>
</reference>
<gene>
    <name evidence="2" type="ORF">CW354_17015</name>
</gene>